<dbReference type="OrthoDB" id="2442719at2759"/>
<evidence type="ECO:0000313" key="2">
    <source>
        <dbReference type="Proteomes" id="UP000789396"/>
    </source>
</evidence>
<feature type="non-terminal residue" evidence="1">
    <location>
        <position position="1"/>
    </location>
</feature>
<dbReference type="EMBL" id="CAJVPZ010031641">
    <property type="protein sequence ID" value="CAG8739797.1"/>
    <property type="molecule type" value="Genomic_DNA"/>
</dbReference>
<accession>A0A9N9ILI9</accession>
<gene>
    <name evidence="1" type="ORF">RFULGI_LOCUS12771</name>
</gene>
<name>A0A9N9ILI9_9GLOM</name>
<dbReference type="Proteomes" id="UP000789396">
    <property type="component" value="Unassembled WGS sequence"/>
</dbReference>
<proteinExistence type="predicted"/>
<evidence type="ECO:0000313" key="1">
    <source>
        <dbReference type="EMBL" id="CAG8739797.1"/>
    </source>
</evidence>
<reference evidence="1" key="1">
    <citation type="submission" date="2021-06" db="EMBL/GenBank/DDBJ databases">
        <authorList>
            <person name="Kallberg Y."/>
            <person name="Tangrot J."/>
            <person name="Rosling A."/>
        </authorList>
    </citation>
    <scope>NUCLEOTIDE SEQUENCE</scope>
    <source>
        <strain evidence="1">IN212</strain>
    </source>
</reference>
<sequence>KALASGNRKYVYLARQITLKRDYVVRVADEDGWEVVSKITIIDGSNTMSELLESKWESARLAMQ</sequence>
<keyword evidence="2" id="KW-1185">Reference proteome</keyword>
<protein>
    <submittedName>
        <fullName evidence="1">6154_t:CDS:1</fullName>
    </submittedName>
</protein>
<organism evidence="1 2">
    <name type="scientific">Racocetra fulgida</name>
    <dbReference type="NCBI Taxonomy" id="60492"/>
    <lineage>
        <taxon>Eukaryota</taxon>
        <taxon>Fungi</taxon>
        <taxon>Fungi incertae sedis</taxon>
        <taxon>Mucoromycota</taxon>
        <taxon>Glomeromycotina</taxon>
        <taxon>Glomeromycetes</taxon>
        <taxon>Diversisporales</taxon>
        <taxon>Gigasporaceae</taxon>
        <taxon>Racocetra</taxon>
    </lineage>
</organism>
<comment type="caution">
    <text evidence="1">The sequence shown here is derived from an EMBL/GenBank/DDBJ whole genome shotgun (WGS) entry which is preliminary data.</text>
</comment>
<dbReference type="AlphaFoldDB" id="A0A9N9ILI9"/>
<feature type="non-terminal residue" evidence="1">
    <location>
        <position position="64"/>
    </location>
</feature>